<evidence type="ECO:0000313" key="1">
    <source>
        <dbReference type="EMBL" id="GFP20908.1"/>
    </source>
</evidence>
<sequence length="408" mass="46377">MVRVMAETRERIEAALSSIDARDHTDLPRLIDEIHNLPPQASREMIRQLGREAGDKILVLLTLITKSRDTDLALVAVETMASIKSLESALALQEIIKTASDKKLRREAKRSLYRMKMAGVEVEELTEEETPSPERELMPRPRQALVSHIDGVGGRLIWIVMERPLGALSLVALGITDTEGIKECLDVNLGKKRLKQELERIRKIEDLTVVEVPVTYGQLLVREAYQRNLKAGIEPPLEYKKWQKAMEEGEISDTSPLIYRELQQEEVRFKAALLLEFVDFLSLPEFSSWFFELDSVATYALELLEARQSKIILSDWARREREARIIGKAVEGLFSGDYPFLFKRRLEEMAYILWKTDRREEAKKALAAALALGEDGDQSLREHPLISAMVLRSLNLAIQTIVAGSSKM</sequence>
<organism evidence="1 2">
    <name type="scientific">Candidatus Hakubella thermalkaliphila</name>
    <dbReference type="NCBI Taxonomy" id="2754717"/>
    <lineage>
        <taxon>Bacteria</taxon>
        <taxon>Bacillati</taxon>
        <taxon>Actinomycetota</taxon>
        <taxon>Actinomycetota incertae sedis</taxon>
        <taxon>Candidatus Hakubellales</taxon>
        <taxon>Candidatus Hakubellaceae</taxon>
        <taxon>Candidatus Hakubella</taxon>
    </lineage>
</organism>
<evidence type="ECO:0008006" key="3">
    <source>
        <dbReference type="Google" id="ProtNLM"/>
    </source>
</evidence>
<name>A0A6V8NKX4_9ACTN</name>
<accession>A0A6V8NKX4</accession>
<dbReference type="RefSeq" id="WP_176226053.1">
    <property type="nucleotide sequence ID" value="NZ_BLRV01000007.1"/>
</dbReference>
<evidence type="ECO:0000313" key="2">
    <source>
        <dbReference type="Proteomes" id="UP000580051"/>
    </source>
</evidence>
<protein>
    <recommendedName>
        <fullName evidence="3">HEAT repeat domain-containing protein</fullName>
    </recommendedName>
</protein>
<reference evidence="1 2" key="1">
    <citation type="journal article" date="2020" name="Front. Microbiol.">
        <title>Single-cell genomics of novel Actinobacteria with the Wood-Ljungdahl pathway discovered in a serpentinizing system.</title>
        <authorList>
            <person name="Merino N."/>
            <person name="Kawai M."/>
            <person name="Boyd E.S."/>
            <person name="Colman D.R."/>
            <person name="McGlynn S.E."/>
            <person name="Nealson K.H."/>
            <person name="Kurokawa K."/>
            <person name="Hongoh Y."/>
        </authorList>
    </citation>
    <scope>NUCLEOTIDE SEQUENCE [LARGE SCALE GENOMIC DNA]</scope>
    <source>
        <strain evidence="1 2">S06</strain>
    </source>
</reference>
<gene>
    <name evidence="1" type="ORF">HKBW3S06_00135</name>
</gene>
<comment type="caution">
    <text evidence="1">The sequence shown here is derived from an EMBL/GenBank/DDBJ whole genome shotgun (WGS) entry which is preliminary data.</text>
</comment>
<dbReference type="Proteomes" id="UP000580051">
    <property type="component" value="Unassembled WGS sequence"/>
</dbReference>
<dbReference type="AlphaFoldDB" id="A0A6V8NKX4"/>
<proteinExistence type="predicted"/>
<dbReference type="EMBL" id="BLRV01000007">
    <property type="protein sequence ID" value="GFP20908.1"/>
    <property type="molecule type" value="Genomic_DNA"/>
</dbReference>